<feature type="chain" id="PRO_5009757741" description="TonB-dependent receptor" evidence="1">
    <location>
        <begin position="27"/>
        <end position="173"/>
    </location>
</feature>
<dbReference type="Pfam" id="PF13715">
    <property type="entry name" value="CarbopepD_reg_2"/>
    <property type="match status" value="1"/>
</dbReference>
<organism evidence="2 3">
    <name type="scientific">Capnocytophaga cynodegmi</name>
    <dbReference type="NCBI Taxonomy" id="28189"/>
    <lineage>
        <taxon>Bacteria</taxon>
        <taxon>Pseudomonadati</taxon>
        <taxon>Bacteroidota</taxon>
        <taxon>Flavobacteriia</taxon>
        <taxon>Flavobacteriales</taxon>
        <taxon>Flavobacteriaceae</taxon>
        <taxon>Capnocytophaga</taxon>
    </lineage>
</organism>
<dbReference type="InterPro" id="IPR013783">
    <property type="entry name" value="Ig-like_fold"/>
</dbReference>
<evidence type="ECO:0000313" key="3">
    <source>
        <dbReference type="Proteomes" id="UP000038083"/>
    </source>
</evidence>
<dbReference type="AlphaFoldDB" id="A0A0B7H4T4"/>
<name>A0A0B7H4T4_9FLAO</name>
<feature type="signal peptide" evidence="1">
    <location>
        <begin position="1"/>
        <end position="26"/>
    </location>
</feature>
<evidence type="ECO:0008006" key="4">
    <source>
        <dbReference type="Google" id="ProtNLM"/>
    </source>
</evidence>
<gene>
    <name evidence="2" type="ORF">CCYN74_100209</name>
</gene>
<dbReference type="InterPro" id="IPR008969">
    <property type="entry name" value="CarboxyPept-like_regulatory"/>
</dbReference>
<dbReference type="Proteomes" id="UP000038083">
    <property type="component" value="Unassembled WGS sequence"/>
</dbReference>
<dbReference type="Gene3D" id="2.60.40.10">
    <property type="entry name" value="Immunoglobulins"/>
    <property type="match status" value="1"/>
</dbReference>
<protein>
    <recommendedName>
        <fullName evidence="4">TonB-dependent receptor</fullName>
    </recommendedName>
</protein>
<sequence>MEIKNRVAMKTIFSFLFLLWAISLSAQEVTLSGEVKNQQQKPAEFLNVILKKDEKPVHRTLTDVSGKFLVKIPKGDYTLILEQFGTELFSKNVSLSKNTDLGVIKIDESIQMEAVTVEGRKKLVEQKVDRIVFNVENSVQASGGDALDALKSTPRVQVRNEDISIVGKNGLRV</sequence>
<evidence type="ECO:0000313" key="2">
    <source>
        <dbReference type="EMBL" id="CEN34626.1"/>
    </source>
</evidence>
<dbReference type="SUPFAM" id="SSF49464">
    <property type="entry name" value="Carboxypeptidase regulatory domain-like"/>
    <property type="match status" value="1"/>
</dbReference>
<dbReference type="EMBL" id="CDOG01000002">
    <property type="protein sequence ID" value="CEN34626.1"/>
    <property type="molecule type" value="Genomic_DNA"/>
</dbReference>
<dbReference type="OrthoDB" id="8764943at2"/>
<accession>A0A0B7H4T4</accession>
<reference evidence="2 3" key="1">
    <citation type="submission" date="2015-01" db="EMBL/GenBank/DDBJ databases">
        <authorList>
            <person name="MANFREDI Pablo"/>
        </authorList>
    </citation>
    <scope>NUCLEOTIDE SEQUENCE [LARGE SCALE GENOMIC DNA]</scope>
    <source>
        <strain evidence="2 3">Ccy74</strain>
    </source>
</reference>
<evidence type="ECO:0000256" key="1">
    <source>
        <dbReference type="SAM" id="SignalP"/>
    </source>
</evidence>
<proteinExistence type="predicted"/>
<keyword evidence="1" id="KW-0732">Signal</keyword>